<evidence type="ECO:0000313" key="2">
    <source>
        <dbReference type="EMBL" id="ESO99152.1"/>
    </source>
</evidence>
<proteinExistence type="predicted"/>
<dbReference type="OrthoDB" id="6127587at2759"/>
<accession>V4APM2</accession>
<dbReference type="EMBL" id="KB201110">
    <property type="protein sequence ID" value="ESO99152.1"/>
    <property type="molecule type" value="Genomic_DNA"/>
</dbReference>
<protein>
    <submittedName>
        <fullName evidence="2">Uncharacterized protein</fullName>
    </submittedName>
</protein>
<feature type="compositionally biased region" description="Basic and acidic residues" evidence="1">
    <location>
        <begin position="174"/>
        <end position="191"/>
    </location>
</feature>
<keyword evidence="3" id="KW-1185">Reference proteome</keyword>
<dbReference type="RefSeq" id="XP_009050168.1">
    <property type="nucleotide sequence ID" value="XM_009051920.1"/>
</dbReference>
<dbReference type="Proteomes" id="UP000030746">
    <property type="component" value="Unassembled WGS sequence"/>
</dbReference>
<organism evidence="2 3">
    <name type="scientific">Lottia gigantea</name>
    <name type="common">Giant owl limpet</name>
    <dbReference type="NCBI Taxonomy" id="225164"/>
    <lineage>
        <taxon>Eukaryota</taxon>
        <taxon>Metazoa</taxon>
        <taxon>Spiralia</taxon>
        <taxon>Lophotrochozoa</taxon>
        <taxon>Mollusca</taxon>
        <taxon>Gastropoda</taxon>
        <taxon>Patellogastropoda</taxon>
        <taxon>Lottioidea</taxon>
        <taxon>Lottiidae</taxon>
        <taxon>Lottia</taxon>
    </lineage>
</organism>
<dbReference type="KEGG" id="lgi:LOTGIDRAFT_173845"/>
<name>V4APM2_LOTGI</name>
<evidence type="ECO:0000313" key="3">
    <source>
        <dbReference type="Proteomes" id="UP000030746"/>
    </source>
</evidence>
<feature type="region of interest" description="Disordered" evidence="1">
    <location>
        <begin position="168"/>
        <end position="200"/>
    </location>
</feature>
<sequence>MPVDNFLNMNLSAGEKASEGNVLCMEPRLPENSAKQAKKPRINNESKILDVVTPENRSSAVPKDCEIDGDIGYSSHGTQEDSQKSNLSLKITEWQGREHDEQDDFMHPDNDLDDLLYHFNNFFQEKLENELTTFQESMRNMLTEQQIHVRQIVHNSSVPQNLLDSPLTNMDTSELDHCNSNHSSPNEHEAVHASSQVQEASGTNELLTELLSLSCAVTTLLHQPKYRI</sequence>
<dbReference type="HOGENOM" id="CLU_1215970_0_0_1"/>
<evidence type="ECO:0000256" key="1">
    <source>
        <dbReference type="SAM" id="MobiDB-lite"/>
    </source>
</evidence>
<dbReference type="GeneID" id="20242548"/>
<gene>
    <name evidence="2" type="ORF">LOTGIDRAFT_173845</name>
</gene>
<dbReference type="CTD" id="20242548"/>
<reference evidence="2 3" key="1">
    <citation type="journal article" date="2013" name="Nature">
        <title>Insights into bilaterian evolution from three spiralian genomes.</title>
        <authorList>
            <person name="Simakov O."/>
            <person name="Marletaz F."/>
            <person name="Cho S.J."/>
            <person name="Edsinger-Gonzales E."/>
            <person name="Havlak P."/>
            <person name="Hellsten U."/>
            <person name="Kuo D.H."/>
            <person name="Larsson T."/>
            <person name="Lv J."/>
            <person name="Arendt D."/>
            <person name="Savage R."/>
            <person name="Osoegawa K."/>
            <person name="de Jong P."/>
            <person name="Grimwood J."/>
            <person name="Chapman J.A."/>
            <person name="Shapiro H."/>
            <person name="Aerts A."/>
            <person name="Otillar R.P."/>
            <person name="Terry A.Y."/>
            <person name="Boore J.L."/>
            <person name="Grigoriev I.V."/>
            <person name="Lindberg D.R."/>
            <person name="Seaver E.C."/>
            <person name="Weisblat D.A."/>
            <person name="Putnam N.H."/>
            <person name="Rokhsar D.S."/>
        </authorList>
    </citation>
    <scope>NUCLEOTIDE SEQUENCE [LARGE SCALE GENOMIC DNA]</scope>
</reference>
<dbReference type="AlphaFoldDB" id="V4APM2"/>